<feature type="domain" description="EamA" evidence="2">
    <location>
        <begin position="155"/>
        <end position="294"/>
    </location>
</feature>
<dbReference type="InterPro" id="IPR000620">
    <property type="entry name" value="EamA_dom"/>
</dbReference>
<keyword evidence="1" id="KW-0472">Membrane</keyword>
<keyword evidence="1" id="KW-0812">Transmembrane</keyword>
<reference evidence="6" key="3">
    <citation type="submission" date="2019-06" db="EMBL/GenBank/DDBJ databases">
        <title>Co-occurence of chitin degradation, pigmentation and bioactivity in marine Pseudoalteromonas.</title>
        <authorList>
            <person name="Sonnenschein E.C."/>
            <person name="Bech P.K."/>
        </authorList>
    </citation>
    <scope>NUCLEOTIDE SEQUENCE [LARGE SCALE GENOMIC DNA]</scope>
    <source>
        <strain evidence="6">S2897</strain>
    </source>
</reference>
<organism evidence="3 5">
    <name type="scientific">Pseudoalteromonas ruthenica</name>
    <dbReference type="NCBI Taxonomy" id="151081"/>
    <lineage>
        <taxon>Bacteria</taxon>
        <taxon>Pseudomonadati</taxon>
        <taxon>Pseudomonadota</taxon>
        <taxon>Gammaproteobacteria</taxon>
        <taxon>Alteromonadales</taxon>
        <taxon>Pseudoalteromonadaceae</taxon>
        <taxon>Pseudoalteromonas</taxon>
    </lineage>
</organism>
<feature type="transmembrane region" description="Helical" evidence="1">
    <location>
        <begin position="251"/>
        <end position="270"/>
    </location>
</feature>
<dbReference type="GO" id="GO:0016020">
    <property type="term" value="C:membrane"/>
    <property type="evidence" value="ECO:0007669"/>
    <property type="project" value="InterPro"/>
</dbReference>
<feature type="transmembrane region" description="Helical" evidence="1">
    <location>
        <begin position="151"/>
        <end position="172"/>
    </location>
</feature>
<dbReference type="PATRIC" id="fig|151081.8.peg.3553"/>
<evidence type="ECO:0000313" key="5">
    <source>
        <dbReference type="Proteomes" id="UP000033664"/>
    </source>
</evidence>
<accession>A0A0F4PII3</accession>
<feature type="transmembrane region" description="Helical" evidence="1">
    <location>
        <begin position="6"/>
        <end position="23"/>
    </location>
</feature>
<feature type="transmembrane region" description="Helical" evidence="1">
    <location>
        <begin position="225"/>
        <end position="245"/>
    </location>
</feature>
<reference evidence="4" key="4">
    <citation type="submission" date="2019-09" db="EMBL/GenBank/DDBJ databases">
        <title>Co-occurence of chitin degradation, pigmentation and bioactivity in marine Pseudoalteromonas.</title>
        <authorList>
            <person name="Sonnenschein E.C."/>
            <person name="Bech P.K."/>
        </authorList>
    </citation>
    <scope>NUCLEOTIDE SEQUENCE</scope>
    <source>
        <strain evidence="4">S2897</strain>
    </source>
</reference>
<dbReference type="GeneID" id="58229054"/>
<dbReference type="OrthoDB" id="6235706at2"/>
<keyword evidence="5" id="KW-1185">Reference proteome</keyword>
<dbReference type="RefSeq" id="WP_045980511.1">
    <property type="nucleotide sequence ID" value="NZ_JXXY01000020.1"/>
</dbReference>
<feature type="transmembrane region" description="Helical" evidence="1">
    <location>
        <begin position="35"/>
        <end position="54"/>
    </location>
</feature>
<dbReference type="EMBL" id="JXXZ01000010">
    <property type="protein sequence ID" value="KJY98317.1"/>
    <property type="molecule type" value="Genomic_DNA"/>
</dbReference>
<protein>
    <submittedName>
        <fullName evidence="4">EamA/RhaT family transporter</fullName>
    </submittedName>
</protein>
<evidence type="ECO:0000313" key="3">
    <source>
        <dbReference type="EMBL" id="KJY98317.1"/>
    </source>
</evidence>
<feature type="transmembrane region" description="Helical" evidence="1">
    <location>
        <begin position="277"/>
        <end position="295"/>
    </location>
</feature>
<evidence type="ECO:0000256" key="1">
    <source>
        <dbReference type="SAM" id="Phobius"/>
    </source>
</evidence>
<dbReference type="STRING" id="151081.TW72_11180"/>
<evidence type="ECO:0000313" key="4">
    <source>
        <dbReference type="EMBL" id="TMP87331.1"/>
    </source>
</evidence>
<dbReference type="InterPro" id="IPR037185">
    <property type="entry name" value="EmrE-like"/>
</dbReference>
<dbReference type="Pfam" id="PF00892">
    <property type="entry name" value="EamA"/>
    <property type="match status" value="2"/>
</dbReference>
<sequence length="296" mass="31405">MMGIGEIAAISAAVVWAFSTLLYKGFSHHLSPLQLNVSKGLLASLMMVIAMALLGDGAMPVQLTSWGWLIAGGVIGIAIGDSAYFGALRSIGPARTLIIESLAPALTGILNIVLLGVYLPLLAWLGIAITSVGVILAVLPQRHLPPVDKKFYFQGVAFALLAALCQASGMVMSKGAMNTESMSSLWAALIRLLAGTLSVALLVMIIKRSDLYQAIRLHGIDNKRWLLVAVFFGTFVGLWLQLAAVQHTDPAIAQTIFATAPLMVMTIGFFKREPVTWRMIVGGLLALAGVAILLAN</sequence>
<feature type="domain" description="EamA" evidence="2">
    <location>
        <begin position="4"/>
        <end position="138"/>
    </location>
</feature>
<dbReference type="Proteomes" id="UP000305874">
    <property type="component" value="Unassembled WGS sequence"/>
</dbReference>
<feature type="transmembrane region" description="Helical" evidence="1">
    <location>
        <begin position="121"/>
        <end position="139"/>
    </location>
</feature>
<reference evidence="4 6" key="2">
    <citation type="submission" date="2017-12" db="EMBL/GenBank/DDBJ databases">
        <authorList>
            <person name="Paulsen S."/>
            <person name="Gram L.K."/>
        </authorList>
    </citation>
    <scope>NUCLEOTIDE SEQUENCE [LARGE SCALE GENOMIC DNA]</scope>
    <source>
        <strain evidence="4 6">S2897</strain>
    </source>
</reference>
<feature type="transmembrane region" description="Helical" evidence="1">
    <location>
        <begin position="66"/>
        <end position="85"/>
    </location>
</feature>
<dbReference type="AlphaFoldDB" id="A0A0F4PII3"/>
<dbReference type="PANTHER" id="PTHR22911:SF137">
    <property type="entry name" value="SOLUTE CARRIER FAMILY 35 MEMBER G2-RELATED"/>
    <property type="match status" value="1"/>
</dbReference>
<dbReference type="EMBL" id="PNCG01000009">
    <property type="protein sequence ID" value="TMP87331.1"/>
    <property type="molecule type" value="Genomic_DNA"/>
</dbReference>
<gene>
    <name evidence="4" type="ORF">CWC05_09600</name>
    <name evidence="3" type="ORF">TW72_11180</name>
</gene>
<dbReference type="Proteomes" id="UP000033664">
    <property type="component" value="Unassembled WGS sequence"/>
</dbReference>
<dbReference type="PANTHER" id="PTHR22911">
    <property type="entry name" value="ACYL-MALONYL CONDENSING ENZYME-RELATED"/>
    <property type="match status" value="1"/>
</dbReference>
<comment type="caution">
    <text evidence="3">The sequence shown here is derived from an EMBL/GenBank/DDBJ whole genome shotgun (WGS) entry which is preliminary data.</text>
</comment>
<feature type="transmembrane region" description="Helical" evidence="1">
    <location>
        <begin position="184"/>
        <end position="205"/>
    </location>
</feature>
<keyword evidence="1" id="KW-1133">Transmembrane helix</keyword>
<dbReference type="SUPFAM" id="SSF103481">
    <property type="entry name" value="Multidrug resistance efflux transporter EmrE"/>
    <property type="match status" value="2"/>
</dbReference>
<feature type="transmembrane region" description="Helical" evidence="1">
    <location>
        <begin position="97"/>
        <end position="115"/>
    </location>
</feature>
<proteinExistence type="predicted"/>
<dbReference type="eggNOG" id="COG0697">
    <property type="taxonomic scope" value="Bacteria"/>
</dbReference>
<evidence type="ECO:0000259" key="2">
    <source>
        <dbReference type="Pfam" id="PF00892"/>
    </source>
</evidence>
<evidence type="ECO:0000313" key="6">
    <source>
        <dbReference type="Proteomes" id="UP000305874"/>
    </source>
</evidence>
<name>A0A0F4PII3_9GAMM</name>
<reference evidence="3 5" key="1">
    <citation type="journal article" date="2015" name="BMC Genomics">
        <title>Genome mining reveals unlocked bioactive potential of marine Gram-negative bacteria.</title>
        <authorList>
            <person name="Machado H."/>
            <person name="Sonnenschein E.C."/>
            <person name="Melchiorsen J."/>
            <person name="Gram L."/>
        </authorList>
    </citation>
    <scope>NUCLEOTIDE SEQUENCE [LARGE SCALE GENOMIC DNA]</scope>
    <source>
        <strain evidence="3 5">S3137</strain>
    </source>
</reference>